<feature type="signal peptide" evidence="1">
    <location>
        <begin position="1"/>
        <end position="24"/>
    </location>
</feature>
<evidence type="ECO:0000313" key="3">
    <source>
        <dbReference type="Proteomes" id="UP000051660"/>
    </source>
</evidence>
<protein>
    <submittedName>
        <fullName evidence="2">Uncharacterized protein</fullName>
    </submittedName>
</protein>
<gene>
    <name evidence="2" type="ORF">CQ14_38440</name>
</gene>
<feature type="chain" id="PRO_5006444973" evidence="1">
    <location>
        <begin position="25"/>
        <end position="231"/>
    </location>
</feature>
<sequence>MRRLVQASLGLLAWSLLQTSPASAQLKGDADNICRNGSFPRESTDYRLAKIKGAAGDRIYFHGDANERCPDDQACRLKTYVIPNDEVIVSRTLGKFACSWFQPRKGSETVGWIETDRLAWQGDMRPPEMRDWLGEWRGYDNFIRISKSKEAGQLAIKGEATWGSGSRTHTGELDYDAKPSADKMKFGDGTDELDCQVTMQLVGKLLVVGDNLHCGGANVSFSGVYQRRPKR</sequence>
<proteinExistence type="predicted"/>
<dbReference type="EMBL" id="LLYB01000030">
    <property type="protein sequence ID" value="KRR28152.1"/>
    <property type="molecule type" value="Genomic_DNA"/>
</dbReference>
<evidence type="ECO:0000256" key="1">
    <source>
        <dbReference type="SAM" id="SignalP"/>
    </source>
</evidence>
<dbReference type="AlphaFoldDB" id="A0A0R3N6P9"/>
<accession>A0A0R3N6P9</accession>
<name>A0A0R3N6P9_9BRAD</name>
<organism evidence="2 3">
    <name type="scientific">Bradyrhizobium lablabi</name>
    <dbReference type="NCBI Taxonomy" id="722472"/>
    <lineage>
        <taxon>Bacteria</taxon>
        <taxon>Pseudomonadati</taxon>
        <taxon>Pseudomonadota</taxon>
        <taxon>Alphaproteobacteria</taxon>
        <taxon>Hyphomicrobiales</taxon>
        <taxon>Nitrobacteraceae</taxon>
        <taxon>Bradyrhizobium</taxon>
    </lineage>
</organism>
<dbReference type="OrthoDB" id="6847114at2"/>
<reference evidence="2 3" key="1">
    <citation type="submission" date="2014-03" db="EMBL/GenBank/DDBJ databases">
        <title>Bradyrhizobium valentinum sp. nov., isolated from effective nodules of Lupinus mariae-josephae, a lupine endemic of basic-lime soils in Eastern Spain.</title>
        <authorList>
            <person name="Duran D."/>
            <person name="Rey L."/>
            <person name="Navarro A."/>
            <person name="Busquets A."/>
            <person name="Imperial J."/>
            <person name="Ruiz-Argueso T."/>
        </authorList>
    </citation>
    <scope>NUCLEOTIDE SEQUENCE [LARGE SCALE GENOMIC DNA]</scope>
    <source>
        <strain evidence="2 3">CCBAU 23086</strain>
    </source>
</reference>
<comment type="caution">
    <text evidence="2">The sequence shown here is derived from an EMBL/GenBank/DDBJ whole genome shotgun (WGS) entry which is preliminary data.</text>
</comment>
<evidence type="ECO:0000313" key="2">
    <source>
        <dbReference type="EMBL" id="KRR28152.1"/>
    </source>
</evidence>
<keyword evidence="1" id="KW-0732">Signal</keyword>
<dbReference type="Proteomes" id="UP000051660">
    <property type="component" value="Unassembled WGS sequence"/>
</dbReference>
<dbReference type="RefSeq" id="WP_057856049.1">
    <property type="nucleotide sequence ID" value="NZ_LLYB01000030.1"/>
</dbReference>